<dbReference type="PANTHER" id="PTHR34220:SF11">
    <property type="entry name" value="SENSOR PROTEIN KINASE HPTS"/>
    <property type="match status" value="1"/>
</dbReference>
<evidence type="ECO:0000256" key="7">
    <source>
        <dbReference type="ARBA" id="ARBA00022777"/>
    </source>
</evidence>
<keyword evidence="8" id="KW-0067">ATP-binding</keyword>
<accession>A0A917G295</accession>
<evidence type="ECO:0000256" key="2">
    <source>
        <dbReference type="ARBA" id="ARBA00022475"/>
    </source>
</evidence>
<keyword evidence="4" id="KW-0808">Transferase</keyword>
<evidence type="ECO:0000256" key="10">
    <source>
        <dbReference type="ARBA" id="ARBA00023012"/>
    </source>
</evidence>
<feature type="domain" description="Signal transduction histidine kinase internal region" evidence="14">
    <location>
        <begin position="388"/>
        <end position="469"/>
    </location>
</feature>
<dbReference type="PANTHER" id="PTHR34220">
    <property type="entry name" value="SENSOR HISTIDINE KINASE YPDA"/>
    <property type="match status" value="1"/>
</dbReference>
<reference evidence="15" key="1">
    <citation type="journal article" date="2014" name="Int. J. Syst. Evol. Microbiol.">
        <title>Complete genome sequence of Corynebacterium casei LMG S-19264T (=DSM 44701T), isolated from a smear-ripened cheese.</title>
        <authorList>
            <consortium name="US DOE Joint Genome Institute (JGI-PGF)"/>
            <person name="Walter F."/>
            <person name="Albersmeier A."/>
            <person name="Kalinowski J."/>
            <person name="Ruckert C."/>
        </authorList>
    </citation>
    <scope>NUCLEOTIDE SEQUENCE</scope>
    <source>
        <strain evidence="15">CGMCC 1.12987</strain>
    </source>
</reference>
<keyword evidence="5 12" id="KW-0812">Transmembrane</keyword>
<evidence type="ECO:0000256" key="5">
    <source>
        <dbReference type="ARBA" id="ARBA00022692"/>
    </source>
</evidence>
<keyword evidence="6" id="KW-0547">Nucleotide-binding</keyword>
<keyword evidence="16" id="KW-1185">Reference proteome</keyword>
<dbReference type="GO" id="GO:0005524">
    <property type="term" value="F:ATP binding"/>
    <property type="evidence" value="ECO:0007669"/>
    <property type="project" value="UniProtKB-KW"/>
</dbReference>
<dbReference type="SUPFAM" id="SSF55874">
    <property type="entry name" value="ATPase domain of HSP90 chaperone/DNA topoisomerase II/histidine kinase"/>
    <property type="match status" value="1"/>
</dbReference>
<keyword evidence="10" id="KW-0902">Two-component regulatory system</keyword>
<feature type="transmembrane region" description="Helical" evidence="12">
    <location>
        <begin position="300"/>
        <end position="322"/>
    </location>
</feature>
<sequence>MRTEEYNKHKILLQHLKSLLLLIILPLLLLGTLSIIVTQAYIKDEVNKNNLTILKQASQQMDLIISELETLSFSFSKNSNMIVALKNVFNKKELTYVDHKLFTTIKSYIDSTSHIKPYVHSLYIYYDNSNNRLISSGDMGLTSLDAYYDYAWYEGYLKEKSAKGVRSELRELQRYPSSRPESILTIYNNLFTINPAEADGIIVLNIKPDYIKDLKDSTVSYPDQGLIIVNESHEPVISYKLASEINKQDISSFLNNDQNFFSYTKSENKYTVSKYVSSQYGWTYISVIPNQSLYAVPFRLLHISVTLIVVCLIMGLLLALYMTRNNYLNFLKLVKILESAQSGQLLPTDLTKVKDEHSYLIRSMIKTFLEQNYLKMQLSERKYKIKVMELLALQSQINPHFLYNTLHTISWKAIALTKKPNEVSEMIDNLSIILKYAISNSSETVPLEEELYYTQCYLNIQLVRYHNKFKVNWRCDEDILHIHVMKLLLQPLIENSIYHGIKEKEVFGTISIKIVKDHSFLKIWLVDDGLGMKPETLKAIREKLKHGEDSLTNEHIGLYNVHKRLVLMYGDEHYGIRIKSKYNKGTAIYMRIPIPVTTMLLP</sequence>
<evidence type="ECO:0000256" key="9">
    <source>
        <dbReference type="ARBA" id="ARBA00022989"/>
    </source>
</evidence>
<keyword evidence="2" id="KW-1003">Cell membrane</keyword>
<evidence type="ECO:0000256" key="6">
    <source>
        <dbReference type="ARBA" id="ARBA00022741"/>
    </source>
</evidence>
<feature type="domain" description="Histidine kinase/HSP90-like ATPase" evidence="13">
    <location>
        <begin position="488"/>
        <end position="594"/>
    </location>
</feature>
<evidence type="ECO:0000313" key="15">
    <source>
        <dbReference type="EMBL" id="GGG18929.1"/>
    </source>
</evidence>
<evidence type="ECO:0000313" key="16">
    <source>
        <dbReference type="Proteomes" id="UP000644756"/>
    </source>
</evidence>
<dbReference type="InterPro" id="IPR050640">
    <property type="entry name" value="Bact_2-comp_sensor_kinase"/>
</dbReference>
<keyword evidence="7 15" id="KW-0418">Kinase</keyword>
<evidence type="ECO:0000259" key="14">
    <source>
        <dbReference type="Pfam" id="PF06580"/>
    </source>
</evidence>
<evidence type="ECO:0000259" key="13">
    <source>
        <dbReference type="Pfam" id="PF02518"/>
    </source>
</evidence>
<dbReference type="InterPro" id="IPR010559">
    <property type="entry name" value="Sig_transdc_His_kin_internal"/>
</dbReference>
<dbReference type="Gene3D" id="3.30.565.10">
    <property type="entry name" value="Histidine kinase-like ATPase, C-terminal domain"/>
    <property type="match status" value="1"/>
</dbReference>
<dbReference type="InterPro" id="IPR003594">
    <property type="entry name" value="HATPase_dom"/>
</dbReference>
<dbReference type="RefSeq" id="WP_188532814.1">
    <property type="nucleotide sequence ID" value="NZ_BMGR01000015.1"/>
</dbReference>
<protein>
    <submittedName>
        <fullName evidence="15">Histidine kinase</fullName>
    </submittedName>
</protein>
<dbReference type="EMBL" id="BMGR01000015">
    <property type="protein sequence ID" value="GGG18929.1"/>
    <property type="molecule type" value="Genomic_DNA"/>
</dbReference>
<proteinExistence type="predicted"/>
<comment type="caution">
    <text evidence="15">The sequence shown here is derived from an EMBL/GenBank/DDBJ whole genome shotgun (WGS) entry which is preliminary data.</text>
</comment>
<evidence type="ECO:0000256" key="8">
    <source>
        <dbReference type="ARBA" id="ARBA00022840"/>
    </source>
</evidence>
<name>A0A917G295_9BACL</name>
<dbReference type="Proteomes" id="UP000644756">
    <property type="component" value="Unassembled WGS sequence"/>
</dbReference>
<feature type="transmembrane region" description="Helical" evidence="12">
    <location>
        <begin position="20"/>
        <end position="42"/>
    </location>
</feature>
<keyword evidence="11 12" id="KW-0472">Membrane</keyword>
<keyword evidence="9 12" id="KW-1133">Transmembrane helix</keyword>
<gene>
    <name evidence="15" type="ORF">GCM10010916_39700</name>
</gene>
<evidence type="ECO:0000256" key="4">
    <source>
        <dbReference type="ARBA" id="ARBA00022679"/>
    </source>
</evidence>
<evidence type="ECO:0000256" key="11">
    <source>
        <dbReference type="ARBA" id="ARBA00023136"/>
    </source>
</evidence>
<dbReference type="AlphaFoldDB" id="A0A917G295"/>
<dbReference type="GO" id="GO:0000155">
    <property type="term" value="F:phosphorelay sensor kinase activity"/>
    <property type="evidence" value="ECO:0007669"/>
    <property type="project" value="InterPro"/>
</dbReference>
<dbReference type="Pfam" id="PF02518">
    <property type="entry name" value="HATPase_c"/>
    <property type="match status" value="1"/>
</dbReference>
<evidence type="ECO:0000256" key="12">
    <source>
        <dbReference type="SAM" id="Phobius"/>
    </source>
</evidence>
<organism evidence="15 16">
    <name type="scientific">Paenibacillus abyssi</name>
    <dbReference type="NCBI Taxonomy" id="1340531"/>
    <lineage>
        <taxon>Bacteria</taxon>
        <taxon>Bacillati</taxon>
        <taxon>Bacillota</taxon>
        <taxon>Bacilli</taxon>
        <taxon>Bacillales</taxon>
        <taxon>Paenibacillaceae</taxon>
        <taxon>Paenibacillus</taxon>
    </lineage>
</organism>
<evidence type="ECO:0000256" key="3">
    <source>
        <dbReference type="ARBA" id="ARBA00022553"/>
    </source>
</evidence>
<evidence type="ECO:0000256" key="1">
    <source>
        <dbReference type="ARBA" id="ARBA00004651"/>
    </source>
</evidence>
<dbReference type="Pfam" id="PF06580">
    <property type="entry name" value="His_kinase"/>
    <property type="match status" value="1"/>
</dbReference>
<comment type="subcellular location">
    <subcellularLocation>
        <location evidence="1">Cell membrane</location>
        <topology evidence="1">Multi-pass membrane protein</topology>
    </subcellularLocation>
</comment>
<reference evidence="15" key="2">
    <citation type="submission" date="2020-09" db="EMBL/GenBank/DDBJ databases">
        <authorList>
            <person name="Sun Q."/>
            <person name="Zhou Y."/>
        </authorList>
    </citation>
    <scope>NUCLEOTIDE SEQUENCE</scope>
    <source>
        <strain evidence="15">CGMCC 1.12987</strain>
    </source>
</reference>
<dbReference type="InterPro" id="IPR036890">
    <property type="entry name" value="HATPase_C_sf"/>
</dbReference>
<keyword evidence="3" id="KW-0597">Phosphoprotein</keyword>
<dbReference type="GO" id="GO:0005886">
    <property type="term" value="C:plasma membrane"/>
    <property type="evidence" value="ECO:0007669"/>
    <property type="project" value="UniProtKB-SubCell"/>
</dbReference>